<accession>A0A8J3GNJ9</accession>
<sequence>MTTSSTRPRIILVHGAWVGPWEFEPIVQILRGDGWDVDAIDLPSTGSTEGLLADAAAVTAAIERADGPVVLVGHSYGGAPITQAGDHPSVERLVYIAAFALDAGESALAAMGGVLPDAWGVDDGQVTMGRTREERVDMIASDMPPGVPREVSEQLADLFRPQSLRSLIDELTQVAWRTKPATYILTENDGIVPPPFQESLAARSGADVIRIPHGHAPFQEDPAGFAALLARVAAAESVAN</sequence>
<dbReference type="InterPro" id="IPR029058">
    <property type="entry name" value="AB_hydrolase_fold"/>
</dbReference>
<reference evidence="2" key="2">
    <citation type="submission" date="2020-09" db="EMBL/GenBank/DDBJ databases">
        <authorList>
            <person name="Sun Q."/>
            <person name="Zhou Y."/>
        </authorList>
    </citation>
    <scope>NUCLEOTIDE SEQUENCE</scope>
    <source>
        <strain evidence="2">CGMCC 1.16548</strain>
    </source>
</reference>
<protein>
    <submittedName>
        <fullName evidence="2">Alpha/beta hydrolase</fullName>
    </submittedName>
</protein>
<dbReference type="PANTHER" id="PTHR37017">
    <property type="entry name" value="AB HYDROLASE-1 DOMAIN-CONTAINING PROTEIN-RELATED"/>
    <property type="match status" value="1"/>
</dbReference>
<dbReference type="InterPro" id="IPR000073">
    <property type="entry name" value="AB_hydrolase_1"/>
</dbReference>
<keyword evidence="3" id="KW-1185">Reference proteome</keyword>
<dbReference type="PANTHER" id="PTHR37017:SF11">
    <property type="entry name" value="ESTERASE_LIPASE_THIOESTERASE DOMAIN-CONTAINING PROTEIN"/>
    <property type="match status" value="1"/>
</dbReference>
<dbReference type="EMBL" id="BNAI01000001">
    <property type="protein sequence ID" value="GHF07664.1"/>
    <property type="molecule type" value="Genomic_DNA"/>
</dbReference>
<dbReference type="RefSeq" id="WP_191281823.1">
    <property type="nucleotide sequence ID" value="NZ_BNAI01000001.1"/>
</dbReference>
<comment type="caution">
    <text evidence="2">The sequence shown here is derived from an EMBL/GenBank/DDBJ whole genome shotgun (WGS) entry which is preliminary data.</text>
</comment>
<dbReference type="Proteomes" id="UP000617531">
    <property type="component" value="Unassembled WGS sequence"/>
</dbReference>
<evidence type="ECO:0000259" key="1">
    <source>
        <dbReference type="Pfam" id="PF12697"/>
    </source>
</evidence>
<dbReference type="Gene3D" id="3.40.50.1820">
    <property type="entry name" value="alpha/beta hydrolase"/>
    <property type="match status" value="1"/>
</dbReference>
<gene>
    <name evidence="2" type="ORF">GCM10011600_05450</name>
</gene>
<feature type="domain" description="AB hydrolase-1" evidence="1">
    <location>
        <begin position="10"/>
        <end position="227"/>
    </location>
</feature>
<dbReference type="SUPFAM" id="SSF53474">
    <property type="entry name" value="alpha/beta-Hydrolases"/>
    <property type="match status" value="1"/>
</dbReference>
<keyword evidence="2" id="KW-0378">Hydrolase</keyword>
<dbReference type="GO" id="GO:0016787">
    <property type="term" value="F:hydrolase activity"/>
    <property type="evidence" value="ECO:0007669"/>
    <property type="project" value="UniProtKB-KW"/>
</dbReference>
<dbReference type="Pfam" id="PF12697">
    <property type="entry name" value="Abhydrolase_6"/>
    <property type="match status" value="1"/>
</dbReference>
<proteinExistence type="predicted"/>
<name>A0A8J3GNJ9_9MICO</name>
<organism evidence="2 3">
    <name type="scientific">Pseudolysinimonas yzui</name>
    <dbReference type="NCBI Taxonomy" id="2708254"/>
    <lineage>
        <taxon>Bacteria</taxon>
        <taxon>Bacillati</taxon>
        <taxon>Actinomycetota</taxon>
        <taxon>Actinomycetes</taxon>
        <taxon>Micrococcales</taxon>
        <taxon>Microbacteriaceae</taxon>
        <taxon>Pseudolysinimonas</taxon>
    </lineage>
</organism>
<dbReference type="InterPro" id="IPR052897">
    <property type="entry name" value="Sec-Metab_Biosynth_Hydrolase"/>
</dbReference>
<dbReference type="AlphaFoldDB" id="A0A8J3GNJ9"/>
<reference evidence="2" key="1">
    <citation type="journal article" date="2014" name="Int. J. Syst. Evol. Microbiol.">
        <title>Complete genome sequence of Corynebacterium casei LMG S-19264T (=DSM 44701T), isolated from a smear-ripened cheese.</title>
        <authorList>
            <consortium name="US DOE Joint Genome Institute (JGI-PGF)"/>
            <person name="Walter F."/>
            <person name="Albersmeier A."/>
            <person name="Kalinowski J."/>
            <person name="Ruckert C."/>
        </authorList>
    </citation>
    <scope>NUCLEOTIDE SEQUENCE</scope>
    <source>
        <strain evidence="2">CGMCC 1.16548</strain>
    </source>
</reference>
<evidence type="ECO:0000313" key="3">
    <source>
        <dbReference type="Proteomes" id="UP000617531"/>
    </source>
</evidence>
<evidence type="ECO:0000313" key="2">
    <source>
        <dbReference type="EMBL" id="GHF07664.1"/>
    </source>
</evidence>